<dbReference type="KEGG" id="bbh:BN112_1301"/>
<reference evidence="3 4" key="1">
    <citation type="journal article" date="2012" name="BMC Genomics">
        <title>Comparative genomics of the classical Bordetella subspecies: the evolution and exchange of virulence-associated diversity amongst closely related pathogens.</title>
        <authorList>
            <person name="Park J."/>
            <person name="Zhang Y."/>
            <person name="Buboltz A.M."/>
            <person name="Zhang X."/>
            <person name="Schuster S.C."/>
            <person name="Ahuja U."/>
            <person name="Liu M."/>
            <person name="Miller J.F."/>
            <person name="Sebaihia M."/>
            <person name="Bentley S.D."/>
            <person name="Parkhill J."/>
            <person name="Harvill E.T."/>
        </authorList>
    </citation>
    <scope>NUCLEOTIDE SEQUENCE [LARGE SCALE GENOMIC DNA]</scope>
    <source>
        <strain evidence="3 4">253</strain>
    </source>
</reference>
<organism evidence="3 4">
    <name type="scientific">Bordetella bronchiseptica 253</name>
    <dbReference type="NCBI Taxonomy" id="568707"/>
    <lineage>
        <taxon>Bacteria</taxon>
        <taxon>Pseudomonadati</taxon>
        <taxon>Pseudomonadota</taxon>
        <taxon>Betaproteobacteria</taxon>
        <taxon>Burkholderiales</taxon>
        <taxon>Alcaligenaceae</taxon>
        <taxon>Bordetella</taxon>
    </lineage>
</organism>
<protein>
    <submittedName>
        <fullName evidence="3">Bbp18</fullName>
    </submittedName>
</protein>
<dbReference type="Proteomes" id="UP000007564">
    <property type="component" value="Chromosome"/>
</dbReference>
<evidence type="ECO:0000313" key="3">
    <source>
        <dbReference type="EMBL" id="CCJ53219.1"/>
    </source>
</evidence>
<evidence type="ECO:0000256" key="1">
    <source>
        <dbReference type="SAM" id="MobiDB-lite"/>
    </source>
</evidence>
<dbReference type="HOGENOM" id="CLU_087594_0_0_4"/>
<gene>
    <name evidence="2" type="ORF">BN112_0056</name>
    <name evidence="3" type="ORF">BN112_1301</name>
</gene>
<reference evidence="3" key="2">
    <citation type="submission" date="2012-07" db="EMBL/GenBank/DDBJ databases">
        <authorList>
            <person name="Aslett M."/>
        </authorList>
    </citation>
    <scope>NUCLEOTIDE SEQUENCE</scope>
    <source>
        <strain evidence="3">253</strain>
    </source>
</reference>
<name>A0A0H3P1C8_BORBO</name>
<sequence length="230" mass="24640">MTIETLMTQATTTTTEGQAASQPAAEQPATGADDDGQQQQQPIQEQGAQGQQPAADASKTLGEDKAKPHGAPEQYEFQVPEGVALDDGVMGAFSEVARELNLPQDKAQRVLDKMLPVMQTRHAEQVGEFYADIGGLPETWVASSTADKEFGGDKLQENLATAKKARDAFGTPELTTLLNKTGLGNHPEIIRVFYRAGLAISEDRLVAGHNGNPPRQGDARRLYAASNMNP</sequence>
<dbReference type="AlphaFoldDB" id="A0A0H3P1C8"/>
<dbReference type="OrthoDB" id="9131103at2"/>
<accession>A0A0H3P1C8</accession>
<evidence type="ECO:0000313" key="4">
    <source>
        <dbReference type="Proteomes" id="UP000007564"/>
    </source>
</evidence>
<proteinExistence type="predicted"/>
<feature type="region of interest" description="Disordered" evidence="1">
    <location>
        <begin position="208"/>
        <end position="230"/>
    </location>
</feature>
<dbReference type="KEGG" id="bbh:BN112_0056"/>
<dbReference type="EMBL" id="HE965806">
    <property type="protein sequence ID" value="CCJ51974.1"/>
    <property type="molecule type" value="Genomic_DNA"/>
</dbReference>
<dbReference type="EMBL" id="HE965806">
    <property type="protein sequence ID" value="CCJ53219.1"/>
    <property type="molecule type" value="Genomic_DNA"/>
</dbReference>
<feature type="compositionally biased region" description="Low complexity" evidence="1">
    <location>
        <begin position="1"/>
        <end position="57"/>
    </location>
</feature>
<feature type="region of interest" description="Disordered" evidence="1">
    <location>
        <begin position="1"/>
        <end position="74"/>
    </location>
</feature>
<evidence type="ECO:0000313" key="2">
    <source>
        <dbReference type="EMBL" id="CCJ51974.1"/>
    </source>
</evidence>
<dbReference type="RefSeq" id="WP_015063621.1">
    <property type="nucleotide sequence ID" value="NC_019382.1"/>
</dbReference>